<proteinExistence type="predicted"/>
<evidence type="ECO:0000313" key="2">
    <source>
        <dbReference type="Proteomes" id="UP001081071"/>
    </source>
</evidence>
<keyword evidence="1" id="KW-0378">Hydrolase</keyword>
<dbReference type="PANTHER" id="PTHR19288:SF46">
    <property type="entry name" value="HALOACID DEHALOGENASE-LIKE HYDROLASE DOMAIN-CONTAINING PROTEIN 2"/>
    <property type="match status" value="1"/>
</dbReference>
<accession>A0ABT4MAY6</accession>
<dbReference type="GO" id="GO:0016787">
    <property type="term" value="F:hydrolase activity"/>
    <property type="evidence" value="ECO:0007669"/>
    <property type="project" value="UniProtKB-KW"/>
</dbReference>
<dbReference type="Gene3D" id="3.40.50.1000">
    <property type="entry name" value="HAD superfamily/HAD-like"/>
    <property type="match status" value="2"/>
</dbReference>
<dbReference type="InterPro" id="IPR036412">
    <property type="entry name" value="HAD-like_sf"/>
</dbReference>
<dbReference type="RefSeq" id="WP_269602340.1">
    <property type="nucleotide sequence ID" value="NZ_JAPWIJ010000002.1"/>
</dbReference>
<dbReference type="SUPFAM" id="SSF56784">
    <property type="entry name" value="HAD-like"/>
    <property type="match status" value="1"/>
</dbReference>
<reference evidence="1" key="1">
    <citation type="submission" date="2022-12" db="EMBL/GenBank/DDBJ databases">
        <authorList>
            <person name="Krivoruchko A.V."/>
            <person name="Elkin A."/>
        </authorList>
    </citation>
    <scope>NUCLEOTIDE SEQUENCE</scope>
    <source>
        <strain evidence="1">IEGM 1391</strain>
    </source>
</reference>
<name>A0ABT4MAY6_9NOCA</name>
<dbReference type="PANTHER" id="PTHR19288">
    <property type="entry name" value="4-NITROPHENYLPHOSPHATASE-RELATED"/>
    <property type="match status" value="1"/>
</dbReference>
<dbReference type="Pfam" id="PF13344">
    <property type="entry name" value="Hydrolase_6"/>
    <property type="match status" value="1"/>
</dbReference>
<organism evidence="1 2">
    <name type="scientific">Rhodococcus ruber</name>
    <dbReference type="NCBI Taxonomy" id="1830"/>
    <lineage>
        <taxon>Bacteria</taxon>
        <taxon>Bacillati</taxon>
        <taxon>Actinomycetota</taxon>
        <taxon>Actinomycetes</taxon>
        <taxon>Mycobacteriales</taxon>
        <taxon>Nocardiaceae</taxon>
        <taxon>Rhodococcus</taxon>
    </lineage>
</organism>
<sequence>MGIGGVLFDIDGVLVTSWQAVPGAAETLKFLDSKDIARAFLTNTTSKTREQIAGALRDVGLDVHSDEIVTAASLTADHLRENYPDARVVLINNGEIAGDMPGIEFVDETSEDPDVVVVGGAGPEFTHERLSRVYDWLCRGIPVVAMHRSLMWSTGAGLRIDTGMYLAGMEQASGHTAKAIGKPAPLGFRTASERMGVDPDDVVMVGDDLDNDVLAAQVVGMTGVLVRTGKFRQDVLDRRSTDEFAMEPDHVIDSVADLPEVLNRLVLS</sequence>
<dbReference type="InterPro" id="IPR006357">
    <property type="entry name" value="HAD-SF_hydro_IIA"/>
</dbReference>
<dbReference type="EMBL" id="JAPWIJ010000002">
    <property type="protein sequence ID" value="MCZ4517690.1"/>
    <property type="molecule type" value="Genomic_DNA"/>
</dbReference>
<evidence type="ECO:0000313" key="1">
    <source>
        <dbReference type="EMBL" id="MCZ4517690.1"/>
    </source>
</evidence>
<comment type="caution">
    <text evidence="1">The sequence shown here is derived from an EMBL/GenBank/DDBJ whole genome shotgun (WGS) entry which is preliminary data.</text>
</comment>
<gene>
    <name evidence="1" type="ORF">O4220_04115</name>
</gene>
<protein>
    <submittedName>
        <fullName evidence="1">HAD-IIA family hydrolase</fullName>
    </submittedName>
</protein>
<keyword evidence="2" id="KW-1185">Reference proteome</keyword>
<dbReference type="Proteomes" id="UP001081071">
    <property type="component" value="Unassembled WGS sequence"/>
</dbReference>
<dbReference type="Pfam" id="PF13242">
    <property type="entry name" value="Hydrolase_like"/>
    <property type="match status" value="1"/>
</dbReference>
<dbReference type="NCBIfam" id="TIGR01460">
    <property type="entry name" value="HAD-SF-IIA"/>
    <property type="match status" value="1"/>
</dbReference>
<dbReference type="InterPro" id="IPR023214">
    <property type="entry name" value="HAD_sf"/>
</dbReference>